<name>A0ABU8RGL8_9ACTN</name>
<feature type="transmembrane region" description="Helical" evidence="7">
    <location>
        <begin position="122"/>
        <end position="143"/>
    </location>
</feature>
<evidence type="ECO:0000256" key="3">
    <source>
        <dbReference type="ARBA" id="ARBA00022475"/>
    </source>
</evidence>
<comment type="similarity">
    <text evidence="7">Belongs to the binding-protein-dependent transport system permease family.</text>
</comment>
<evidence type="ECO:0000256" key="8">
    <source>
        <dbReference type="SAM" id="MobiDB-lite"/>
    </source>
</evidence>
<feature type="region of interest" description="Disordered" evidence="8">
    <location>
        <begin position="1"/>
        <end position="50"/>
    </location>
</feature>
<gene>
    <name evidence="10" type="ORF">WDZ17_02695</name>
</gene>
<dbReference type="Gene3D" id="1.10.3720.10">
    <property type="entry name" value="MetI-like"/>
    <property type="match status" value="1"/>
</dbReference>
<comment type="caution">
    <text evidence="10">The sequence shown here is derived from an EMBL/GenBank/DDBJ whole genome shotgun (WGS) entry which is preliminary data.</text>
</comment>
<evidence type="ECO:0000259" key="9">
    <source>
        <dbReference type="PROSITE" id="PS50928"/>
    </source>
</evidence>
<evidence type="ECO:0000256" key="7">
    <source>
        <dbReference type="RuleBase" id="RU363032"/>
    </source>
</evidence>
<feature type="transmembrane region" description="Helical" evidence="7">
    <location>
        <begin position="195"/>
        <end position="214"/>
    </location>
</feature>
<evidence type="ECO:0000256" key="6">
    <source>
        <dbReference type="ARBA" id="ARBA00023136"/>
    </source>
</evidence>
<dbReference type="CDD" id="cd06261">
    <property type="entry name" value="TM_PBP2"/>
    <property type="match status" value="1"/>
</dbReference>
<dbReference type="PANTHER" id="PTHR30193">
    <property type="entry name" value="ABC TRANSPORTER PERMEASE PROTEIN"/>
    <property type="match status" value="1"/>
</dbReference>
<dbReference type="RefSeq" id="WP_339573591.1">
    <property type="nucleotide sequence ID" value="NZ_JBBIAA010000002.1"/>
</dbReference>
<feature type="domain" description="ABC transmembrane type-1" evidence="9">
    <location>
        <begin position="117"/>
        <end position="329"/>
    </location>
</feature>
<evidence type="ECO:0000313" key="10">
    <source>
        <dbReference type="EMBL" id="MEJ5944200.1"/>
    </source>
</evidence>
<dbReference type="InterPro" id="IPR000515">
    <property type="entry name" value="MetI-like"/>
</dbReference>
<evidence type="ECO:0000256" key="2">
    <source>
        <dbReference type="ARBA" id="ARBA00022448"/>
    </source>
</evidence>
<dbReference type="PROSITE" id="PS50928">
    <property type="entry name" value="ABC_TM1"/>
    <property type="match status" value="1"/>
</dbReference>
<protein>
    <submittedName>
        <fullName evidence="10">Sugar ABC transporter permease</fullName>
    </submittedName>
</protein>
<dbReference type="EMBL" id="JBBIAA010000002">
    <property type="protein sequence ID" value="MEJ5944200.1"/>
    <property type="molecule type" value="Genomic_DNA"/>
</dbReference>
<keyword evidence="5 7" id="KW-1133">Transmembrane helix</keyword>
<feature type="transmembrane region" description="Helical" evidence="7">
    <location>
        <begin position="58"/>
        <end position="84"/>
    </location>
</feature>
<proteinExistence type="inferred from homology"/>
<keyword evidence="11" id="KW-1185">Reference proteome</keyword>
<evidence type="ECO:0000256" key="4">
    <source>
        <dbReference type="ARBA" id="ARBA00022692"/>
    </source>
</evidence>
<dbReference type="PANTHER" id="PTHR30193:SF41">
    <property type="entry name" value="DIACETYLCHITOBIOSE UPTAKE SYSTEM PERMEASE PROTEIN NGCF"/>
    <property type="match status" value="1"/>
</dbReference>
<feature type="transmembrane region" description="Helical" evidence="7">
    <location>
        <begin position="155"/>
        <end position="175"/>
    </location>
</feature>
<dbReference type="InterPro" id="IPR051393">
    <property type="entry name" value="ABC_transporter_permease"/>
</dbReference>
<evidence type="ECO:0000313" key="11">
    <source>
        <dbReference type="Proteomes" id="UP001387100"/>
    </source>
</evidence>
<feature type="transmembrane region" description="Helical" evidence="7">
    <location>
        <begin position="309"/>
        <end position="328"/>
    </location>
</feature>
<feature type="transmembrane region" description="Helical" evidence="7">
    <location>
        <begin position="251"/>
        <end position="273"/>
    </location>
</feature>
<reference evidence="10 11" key="1">
    <citation type="journal article" date="2017" name="Int. J. Syst. Evol. Microbiol.">
        <title>Pseudokineococcus basanitobsidens sp. nov., isolated from volcanic rock.</title>
        <authorList>
            <person name="Lee D.W."/>
            <person name="Park M.Y."/>
            <person name="Kim J.J."/>
            <person name="Kim B.S."/>
        </authorList>
    </citation>
    <scope>NUCLEOTIDE SEQUENCE [LARGE SCALE GENOMIC DNA]</scope>
    <source>
        <strain evidence="10 11">DSM 103726</strain>
    </source>
</reference>
<keyword evidence="3" id="KW-1003">Cell membrane</keyword>
<keyword evidence="4 7" id="KW-0812">Transmembrane</keyword>
<keyword evidence="6 7" id="KW-0472">Membrane</keyword>
<evidence type="ECO:0000256" key="5">
    <source>
        <dbReference type="ARBA" id="ARBA00022989"/>
    </source>
</evidence>
<keyword evidence="2 7" id="KW-0813">Transport</keyword>
<dbReference type="InterPro" id="IPR035906">
    <property type="entry name" value="MetI-like_sf"/>
</dbReference>
<comment type="subcellular location">
    <subcellularLocation>
        <location evidence="1 7">Cell membrane</location>
        <topology evidence="1 7">Multi-pass membrane protein</topology>
    </subcellularLocation>
</comment>
<evidence type="ECO:0000256" key="1">
    <source>
        <dbReference type="ARBA" id="ARBA00004651"/>
    </source>
</evidence>
<organism evidence="10 11">
    <name type="scientific">Pseudokineococcus basanitobsidens</name>
    <dbReference type="NCBI Taxonomy" id="1926649"/>
    <lineage>
        <taxon>Bacteria</taxon>
        <taxon>Bacillati</taxon>
        <taxon>Actinomycetota</taxon>
        <taxon>Actinomycetes</taxon>
        <taxon>Kineosporiales</taxon>
        <taxon>Kineosporiaceae</taxon>
        <taxon>Pseudokineococcus</taxon>
    </lineage>
</organism>
<sequence length="340" mass="35761">MSTPARAGGRAGERSPAQVDQVDPMAPGAPADVAPASGEQPGRRRRGRALGGSPGEALAAYSFLAPNLVLLGLFVLLPLVWALWLSTQQTDGFGAATAVGLDNYARLFSDGQFWRSVVNTTLFTALVTPVAMGLGLGAAVLLNGALPGRGVIRSALILPMAVSGVATALIGVLVFDENSGVLDGIIRALGLPSVPWQSGGAAAFASVVLVTLWWRLGFNMLIYLAALQGVGPHLYEAATLDGASAWQRFRYVTVPMVGPATFFLLVMNVIYSFQVFDIVFVMTGGGPQDATSVLVTYAYENGFVTRDQGYAAAIGVVLLVLTLAFTAVQWRTNRTRDLTE</sequence>
<dbReference type="Proteomes" id="UP001387100">
    <property type="component" value="Unassembled WGS sequence"/>
</dbReference>
<dbReference type="SUPFAM" id="SSF161098">
    <property type="entry name" value="MetI-like"/>
    <property type="match status" value="1"/>
</dbReference>
<dbReference type="Pfam" id="PF00528">
    <property type="entry name" value="BPD_transp_1"/>
    <property type="match status" value="1"/>
</dbReference>
<accession>A0ABU8RGL8</accession>